<feature type="non-terminal residue" evidence="2">
    <location>
        <position position="117"/>
    </location>
</feature>
<dbReference type="AlphaFoldDB" id="A0AAV0DS24"/>
<sequence length="117" mass="13016">MSVVLRFVNNCGEVIERFLGVVHVSNTSAHTLKNAIDDFFAKYSLSLSKVRGQGYDGASNMSGGINGLKQKNLEENKQAHYVHCFAHRLQLVIVSFLKNNGIVGSFFYHLIMIVNVV</sequence>
<protein>
    <recommendedName>
        <fullName evidence="1">DUF4371 domain-containing protein</fullName>
    </recommendedName>
</protein>
<evidence type="ECO:0000313" key="2">
    <source>
        <dbReference type="EMBL" id="CAH9107667.1"/>
    </source>
</evidence>
<dbReference type="PANTHER" id="PTHR45749">
    <property type="match status" value="1"/>
</dbReference>
<reference evidence="2" key="1">
    <citation type="submission" date="2022-07" db="EMBL/GenBank/DDBJ databases">
        <authorList>
            <person name="Macas J."/>
            <person name="Novak P."/>
            <person name="Neumann P."/>
        </authorList>
    </citation>
    <scope>NUCLEOTIDE SEQUENCE</scope>
</reference>
<dbReference type="SUPFAM" id="SSF53098">
    <property type="entry name" value="Ribonuclease H-like"/>
    <property type="match status" value="1"/>
</dbReference>
<keyword evidence="3" id="KW-1185">Reference proteome</keyword>
<dbReference type="EMBL" id="CAMAPF010000145">
    <property type="protein sequence ID" value="CAH9107667.1"/>
    <property type="molecule type" value="Genomic_DNA"/>
</dbReference>
<dbReference type="Pfam" id="PF14291">
    <property type="entry name" value="DUF4371"/>
    <property type="match status" value="1"/>
</dbReference>
<gene>
    <name evidence="2" type="ORF">CEPIT_LOCUS18078</name>
</gene>
<accession>A0AAV0DS24</accession>
<organism evidence="2 3">
    <name type="scientific">Cuscuta epithymum</name>
    <dbReference type="NCBI Taxonomy" id="186058"/>
    <lineage>
        <taxon>Eukaryota</taxon>
        <taxon>Viridiplantae</taxon>
        <taxon>Streptophyta</taxon>
        <taxon>Embryophyta</taxon>
        <taxon>Tracheophyta</taxon>
        <taxon>Spermatophyta</taxon>
        <taxon>Magnoliopsida</taxon>
        <taxon>eudicotyledons</taxon>
        <taxon>Gunneridae</taxon>
        <taxon>Pentapetalae</taxon>
        <taxon>asterids</taxon>
        <taxon>lamiids</taxon>
        <taxon>Solanales</taxon>
        <taxon>Convolvulaceae</taxon>
        <taxon>Cuscuteae</taxon>
        <taxon>Cuscuta</taxon>
        <taxon>Cuscuta subgen. Cuscuta</taxon>
    </lineage>
</organism>
<dbReference type="InterPro" id="IPR025398">
    <property type="entry name" value="DUF4371"/>
</dbReference>
<dbReference type="Proteomes" id="UP001152523">
    <property type="component" value="Unassembled WGS sequence"/>
</dbReference>
<proteinExistence type="predicted"/>
<evidence type="ECO:0000313" key="3">
    <source>
        <dbReference type="Proteomes" id="UP001152523"/>
    </source>
</evidence>
<dbReference type="PANTHER" id="PTHR45749:SF34">
    <property type="entry name" value="ZINC FINGER MYM-TYPE PROTEIN 1-LIKE"/>
    <property type="match status" value="1"/>
</dbReference>
<evidence type="ECO:0000259" key="1">
    <source>
        <dbReference type="Pfam" id="PF14291"/>
    </source>
</evidence>
<comment type="caution">
    <text evidence="2">The sequence shown here is derived from an EMBL/GenBank/DDBJ whole genome shotgun (WGS) entry which is preliminary data.</text>
</comment>
<feature type="domain" description="DUF4371" evidence="1">
    <location>
        <begin position="1"/>
        <end position="67"/>
    </location>
</feature>
<dbReference type="InterPro" id="IPR012337">
    <property type="entry name" value="RNaseH-like_sf"/>
</dbReference>
<name>A0AAV0DS24_9ASTE</name>